<name>A0A511JEF7_9CELL</name>
<gene>
    <name evidence="2" type="ORF">CCO02nite_27810</name>
</gene>
<proteinExistence type="predicted"/>
<dbReference type="AlphaFoldDB" id="A0A511JEF7"/>
<feature type="region of interest" description="Disordered" evidence="1">
    <location>
        <begin position="52"/>
        <end position="77"/>
    </location>
</feature>
<evidence type="ECO:0000256" key="1">
    <source>
        <dbReference type="SAM" id="MobiDB-lite"/>
    </source>
</evidence>
<feature type="compositionally biased region" description="Low complexity" evidence="1">
    <location>
        <begin position="54"/>
        <end position="75"/>
    </location>
</feature>
<organism evidence="2 3">
    <name type="scientific">Cellulomonas composti</name>
    <dbReference type="NCBI Taxonomy" id="266130"/>
    <lineage>
        <taxon>Bacteria</taxon>
        <taxon>Bacillati</taxon>
        <taxon>Actinomycetota</taxon>
        <taxon>Actinomycetes</taxon>
        <taxon>Micrococcales</taxon>
        <taxon>Cellulomonadaceae</taxon>
        <taxon>Cellulomonas</taxon>
    </lineage>
</organism>
<evidence type="ECO:0000313" key="3">
    <source>
        <dbReference type="Proteomes" id="UP000321720"/>
    </source>
</evidence>
<dbReference type="Proteomes" id="UP000321720">
    <property type="component" value="Unassembled WGS sequence"/>
</dbReference>
<dbReference type="EMBL" id="BJWG01000014">
    <property type="protein sequence ID" value="GEL96123.1"/>
    <property type="molecule type" value="Genomic_DNA"/>
</dbReference>
<evidence type="ECO:0000313" key="2">
    <source>
        <dbReference type="EMBL" id="GEL96123.1"/>
    </source>
</evidence>
<feature type="region of interest" description="Disordered" evidence="1">
    <location>
        <begin position="1"/>
        <end position="37"/>
    </location>
</feature>
<sequence>MSTPKATDSRNDSFITDHGSMREIASRTRRGPPECGATLGIRPVLGRALVGLNDGPAGADEPAAPAPDEGEPAAGLDVPTLGGAVGVVVIGVSSVRGRVAVEIFAVVAPATFLIQPVVVSTATMSGDGGSWS</sequence>
<accession>A0A511JEF7</accession>
<comment type="caution">
    <text evidence="2">The sequence shown here is derived from an EMBL/GenBank/DDBJ whole genome shotgun (WGS) entry which is preliminary data.</text>
</comment>
<protein>
    <submittedName>
        <fullName evidence="2">Uncharacterized protein</fullName>
    </submittedName>
</protein>
<reference evidence="2 3" key="1">
    <citation type="submission" date="2019-07" db="EMBL/GenBank/DDBJ databases">
        <title>Whole genome shotgun sequence of Cellulomonas composti NBRC 100758.</title>
        <authorList>
            <person name="Hosoyama A."/>
            <person name="Uohara A."/>
            <person name="Ohji S."/>
            <person name="Ichikawa N."/>
        </authorList>
    </citation>
    <scope>NUCLEOTIDE SEQUENCE [LARGE SCALE GENOMIC DNA]</scope>
    <source>
        <strain evidence="2 3">NBRC 100758</strain>
    </source>
</reference>
<keyword evidence="3" id="KW-1185">Reference proteome</keyword>